<feature type="non-terminal residue" evidence="9">
    <location>
        <position position="371"/>
    </location>
</feature>
<organism evidence="8 9">
    <name type="scientific">Austrofundulus limnaeus</name>
    <name type="common">Annual killifish</name>
    <dbReference type="NCBI Taxonomy" id="52670"/>
    <lineage>
        <taxon>Eukaryota</taxon>
        <taxon>Metazoa</taxon>
        <taxon>Chordata</taxon>
        <taxon>Craniata</taxon>
        <taxon>Vertebrata</taxon>
        <taxon>Euteleostomi</taxon>
        <taxon>Actinopterygii</taxon>
        <taxon>Neopterygii</taxon>
        <taxon>Teleostei</taxon>
        <taxon>Neoteleostei</taxon>
        <taxon>Acanthomorphata</taxon>
        <taxon>Ovalentaria</taxon>
        <taxon>Atherinomorphae</taxon>
        <taxon>Cyprinodontiformes</taxon>
        <taxon>Rivulidae</taxon>
        <taxon>Austrofundulus</taxon>
    </lineage>
</organism>
<feature type="region of interest" description="Disordered" evidence="6">
    <location>
        <begin position="280"/>
        <end position="306"/>
    </location>
</feature>
<dbReference type="OrthoDB" id="8429616at2759"/>
<dbReference type="SMART" id="SM00220">
    <property type="entry name" value="S_TKc"/>
    <property type="match status" value="1"/>
</dbReference>
<protein>
    <submittedName>
        <fullName evidence="9">Homeodomain-interacting protein kinase 2</fullName>
    </submittedName>
</protein>
<dbReference type="InterPro" id="IPR050494">
    <property type="entry name" value="Ser_Thr_dual-spec_kinase"/>
</dbReference>
<dbReference type="STRING" id="52670.A0A2I4AM90"/>
<dbReference type="AlphaFoldDB" id="A0A2I4AM90"/>
<dbReference type="GO" id="GO:0007224">
    <property type="term" value="P:smoothened signaling pathway"/>
    <property type="evidence" value="ECO:0007669"/>
    <property type="project" value="TreeGrafter"/>
</dbReference>
<dbReference type="RefSeq" id="XP_013856600.1">
    <property type="nucleotide sequence ID" value="XM_014001146.1"/>
</dbReference>
<feature type="region of interest" description="Disordered" evidence="6">
    <location>
        <begin position="339"/>
        <end position="371"/>
    </location>
</feature>
<evidence type="ECO:0000256" key="6">
    <source>
        <dbReference type="SAM" id="MobiDB-lite"/>
    </source>
</evidence>
<evidence type="ECO:0000313" key="8">
    <source>
        <dbReference type="Proteomes" id="UP000192220"/>
    </source>
</evidence>
<dbReference type="GO" id="GO:0003713">
    <property type="term" value="F:transcription coactivator activity"/>
    <property type="evidence" value="ECO:0007669"/>
    <property type="project" value="TreeGrafter"/>
</dbReference>
<evidence type="ECO:0000256" key="2">
    <source>
        <dbReference type="ARBA" id="ARBA00022679"/>
    </source>
</evidence>
<keyword evidence="8" id="KW-1185">Reference proteome</keyword>
<evidence type="ECO:0000313" key="9">
    <source>
        <dbReference type="RefSeq" id="XP_013856600.1"/>
    </source>
</evidence>
<dbReference type="GO" id="GO:0004674">
    <property type="term" value="F:protein serine/threonine kinase activity"/>
    <property type="evidence" value="ECO:0007669"/>
    <property type="project" value="UniProtKB-KW"/>
</dbReference>
<dbReference type="Gene3D" id="1.10.510.10">
    <property type="entry name" value="Transferase(Phosphotransferase) domain 1"/>
    <property type="match status" value="1"/>
</dbReference>
<keyword evidence="1" id="KW-0723">Serine/threonine-protein kinase</keyword>
<dbReference type="InterPro" id="IPR000719">
    <property type="entry name" value="Prot_kinase_dom"/>
</dbReference>
<dbReference type="GO" id="GO:0046332">
    <property type="term" value="F:SMAD binding"/>
    <property type="evidence" value="ECO:0007669"/>
    <property type="project" value="TreeGrafter"/>
</dbReference>
<feature type="region of interest" description="Disordered" evidence="6">
    <location>
        <begin position="226"/>
        <end position="254"/>
    </location>
</feature>
<dbReference type="Pfam" id="PF00069">
    <property type="entry name" value="Pkinase"/>
    <property type="match status" value="1"/>
</dbReference>
<dbReference type="InParanoid" id="A0A2I4AM90"/>
<sequence length="371" mass="41626">MAHSDIKLDNLMLVDHTSTPFKVKLIDFGLTRFTSDLYESVKLQALGYRAPEVFLGLLPNEAVDIWGLGISLGELYLGQMMLSGINELEILSSIVNLLGQPDKFVLDRACRATHYFTLYETDSEITWKIKPVRIYQRKSGERKETNSKLKSLDDLLEIKSFISNPHEMQDLKEFIDLLKRMLAVNPGDRIKPADALKHDFITMKHLPVNDEDSYIKEAFQIMSLSPPRFTENSPVEQQNTNTSPSSSNPEAEAPNFESLNLENDIDSNIKGFQIVSQCQPNIPDDLPVEQQHANTSPASSNPEPADIDVIEAPNFESINLENDFDSNIKGFQIVSQYQPNIPDDLPVEQQHANTSPASSNPEPADIDVIEA</sequence>
<dbReference type="SUPFAM" id="SSF56112">
    <property type="entry name" value="Protein kinase-like (PK-like)"/>
    <property type="match status" value="1"/>
</dbReference>
<keyword evidence="2" id="KW-0808">Transferase</keyword>
<feature type="compositionally biased region" description="Polar residues" evidence="6">
    <location>
        <begin position="350"/>
        <end position="361"/>
    </location>
</feature>
<evidence type="ECO:0000256" key="1">
    <source>
        <dbReference type="ARBA" id="ARBA00022527"/>
    </source>
</evidence>
<feature type="domain" description="Protein kinase" evidence="7">
    <location>
        <begin position="1"/>
        <end position="201"/>
    </location>
</feature>
<proteinExistence type="predicted"/>
<evidence type="ECO:0000256" key="5">
    <source>
        <dbReference type="ARBA" id="ARBA00022840"/>
    </source>
</evidence>
<dbReference type="GO" id="GO:0042771">
    <property type="term" value="P:intrinsic apoptotic signaling pathway in response to DNA damage by p53 class mediator"/>
    <property type="evidence" value="ECO:0007669"/>
    <property type="project" value="TreeGrafter"/>
</dbReference>
<dbReference type="GO" id="GO:0016605">
    <property type="term" value="C:PML body"/>
    <property type="evidence" value="ECO:0007669"/>
    <property type="project" value="TreeGrafter"/>
</dbReference>
<dbReference type="GO" id="GO:0004713">
    <property type="term" value="F:protein tyrosine kinase activity"/>
    <property type="evidence" value="ECO:0007669"/>
    <property type="project" value="TreeGrafter"/>
</dbReference>
<dbReference type="InterPro" id="IPR011009">
    <property type="entry name" value="Kinase-like_dom_sf"/>
</dbReference>
<dbReference type="GO" id="GO:0005524">
    <property type="term" value="F:ATP binding"/>
    <property type="evidence" value="ECO:0007669"/>
    <property type="project" value="UniProtKB-KW"/>
</dbReference>
<dbReference type="Proteomes" id="UP000192220">
    <property type="component" value="Unplaced"/>
</dbReference>
<reference evidence="9" key="1">
    <citation type="submission" date="2025-08" db="UniProtKB">
        <authorList>
            <consortium name="RefSeq"/>
        </authorList>
    </citation>
    <scope>IDENTIFICATION</scope>
</reference>
<accession>A0A2I4AM90</accession>
<dbReference type="InterPro" id="IPR008271">
    <property type="entry name" value="Ser/Thr_kinase_AS"/>
</dbReference>
<dbReference type="GO" id="GO:0045944">
    <property type="term" value="P:positive regulation of transcription by RNA polymerase II"/>
    <property type="evidence" value="ECO:0007669"/>
    <property type="project" value="TreeGrafter"/>
</dbReference>
<keyword evidence="4 9" id="KW-0418">Kinase</keyword>
<dbReference type="PANTHER" id="PTHR24058">
    <property type="entry name" value="DUAL SPECIFICITY PROTEIN KINASE"/>
    <property type="match status" value="1"/>
</dbReference>
<gene>
    <name evidence="9" type="primary">LOC106512554</name>
</gene>
<name>A0A2I4AM90_AUSLI</name>
<evidence type="ECO:0000259" key="7">
    <source>
        <dbReference type="PROSITE" id="PS50011"/>
    </source>
</evidence>
<keyword evidence="5" id="KW-0067">ATP-binding</keyword>
<evidence type="ECO:0000256" key="4">
    <source>
        <dbReference type="ARBA" id="ARBA00022777"/>
    </source>
</evidence>
<feature type="compositionally biased region" description="Polar residues" evidence="6">
    <location>
        <begin position="291"/>
        <end position="302"/>
    </location>
</feature>
<keyword evidence="9" id="KW-0238">DNA-binding</keyword>
<dbReference type="GO" id="GO:0005737">
    <property type="term" value="C:cytoplasm"/>
    <property type="evidence" value="ECO:0007669"/>
    <property type="project" value="TreeGrafter"/>
</dbReference>
<dbReference type="GO" id="GO:0003714">
    <property type="term" value="F:transcription corepressor activity"/>
    <property type="evidence" value="ECO:0007669"/>
    <property type="project" value="TreeGrafter"/>
</dbReference>
<feature type="compositionally biased region" description="Low complexity" evidence="6">
    <location>
        <begin position="236"/>
        <end position="254"/>
    </location>
</feature>
<evidence type="ECO:0000256" key="3">
    <source>
        <dbReference type="ARBA" id="ARBA00022741"/>
    </source>
</evidence>
<dbReference type="PANTHER" id="PTHR24058:SF53">
    <property type="entry name" value="HOMEODOMAIN-INTERACTING PROTEIN KINASE 2"/>
    <property type="match status" value="1"/>
</dbReference>
<keyword evidence="9" id="KW-0371">Homeobox</keyword>
<dbReference type="PROSITE" id="PS50011">
    <property type="entry name" value="PROTEIN_KINASE_DOM"/>
    <property type="match status" value="1"/>
</dbReference>
<dbReference type="GeneID" id="106512554"/>
<keyword evidence="3" id="KW-0547">Nucleotide-binding</keyword>
<dbReference type="PROSITE" id="PS00108">
    <property type="entry name" value="PROTEIN_KINASE_ST"/>
    <property type="match status" value="1"/>
</dbReference>
<dbReference type="KEGG" id="alim:106512554"/>